<evidence type="ECO:0000313" key="6">
    <source>
        <dbReference type="Proteomes" id="UP000239800"/>
    </source>
</evidence>
<dbReference type="NCBIfam" id="TIGR04183">
    <property type="entry name" value="Por_Secre_tail"/>
    <property type="match status" value="1"/>
</dbReference>
<reference evidence="5 6" key="1">
    <citation type="submission" date="2016-11" db="EMBL/GenBank/DDBJ databases">
        <title>Trade-off between light-utilization and light-protection in marine flavobacteria.</title>
        <authorList>
            <person name="Kumagai Y."/>
        </authorList>
    </citation>
    <scope>NUCLEOTIDE SEQUENCE [LARGE SCALE GENOMIC DNA]</scope>
    <source>
        <strain evidence="5 6">NBRC 107741</strain>
    </source>
</reference>
<evidence type="ECO:0000313" key="5">
    <source>
        <dbReference type="EMBL" id="PQB03665.1"/>
    </source>
</evidence>
<feature type="domain" description="Secretion system C-terminal sorting" evidence="4">
    <location>
        <begin position="252"/>
        <end position="300"/>
    </location>
</feature>
<evidence type="ECO:0000259" key="4">
    <source>
        <dbReference type="Pfam" id="PF18962"/>
    </source>
</evidence>
<dbReference type="EMBL" id="MQUB01000001">
    <property type="protein sequence ID" value="PQB03665.1"/>
    <property type="molecule type" value="Genomic_DNA"/>
</dbReference>
<feature type="signal peptide" evidence="2">
    <location>
        <begin position="1"/>
        <end position="18"/>
    </location>
</feature>
<name>A0A2S7KM08_9FLAO</name>
<evidence type="ECO:0000259" key="3">
    <source>
        <dbReference type="Pfam" id="PF07675"/>
    </source>
</evidence>
<evidence type="ECO:0008006" key="7">
    <source>
        <dbReference type="Google" id="ProtNLM"/>
    </source>
</evidence>
<protein>
    <recommendedName>
        <fullName evidence="7">Secretion system C-terminal sorting domain-containing protein</fullName>
    </recommendedName>
</protein>
<proteinExistence type="predicted"/>
<dbReference type="Proteomes" id="UP000239800">
    <property type="component" value="Unassembled WGS sequence"/>
</dbReference>
<dbReference type="AlphaFoldDB" id="A0A2S7KM08"/>
<dbReference type="Pfam" id="PF18962">
    <property type="entry name" value="Por_Secre_tail"/>
    <property type="match status" value="1"/>
</dbReference>
<sequence>MKKITLLAMIFAAFSLNAQVTIWEEGFESFDDFFIGVPNGDFNGWTSIDNDGDATYGSATYDFENENYTGTAIIFNPTGAFDGGGVDATGTAWDVRTGTKGMYMIASQGDVSGTPLNDDYIITPQIDLAGATGSSITFYAKSVTDAFGLERFEVLLSTTGTDEADFTVDLGGGELQAPIDYTEYTYDLSAYDGEQIYIAIHYVAQDSFVLQMDDFEVSADDVLSVEDNVLESVEHSVTASELILRAARPFENVEIYNILGQQVISQRLNASSERVDIAALNQGVYVVRVVAQGQATSFKIVKR</sequence>
<dbReference type="Gene3D" id="2.60.120.200">
    <property type="match status" value="1"/>
</dbReference>
<dbReference type="NCBIfam" id="NF038128">
    <property type="entry name" value="choice_anch_J"/>
    <property type="match status" value="1"/>
</dbReference>
<accession>A0A2S7KM08</accession>
<keyword evidence="6" id="KW-1185">Reference proteome</keyword>
<dbReference type="InterPro" id="IPR011628">
    <property type="entry name" value="Cleaved_adhesin"/>
</dbReference>
<evidence type="ECO:0000256" key="1">
    <source>
        <dbReference type="ARBA" id="ARBA00022729"/>
    </source>
</evidence>
<dbReference type="OrthoDB" id="1405746at2"/>
<gene>
    <name evidence="5" type="ORF">BST85_01175</name>
</gene>
<dbReference type="RefSeq" id="WP_104811587.1">
    <property type="nucleotide sequence ID" value="NZ_MQUB01000001.1"/>
</dbReference>
<comment type="caution">
    <text evidence="5">The sequence shown here is derived from an EMBL/GenBank/DDBJ whole genome shotgun (WGS) entry which is preliminary data.</text>
</comment>
<feature type="chain" id="PRO_5015590494" description="Secretion system C-terminal sorting domain-containing protein" evidence="2">
    <location>
        <begin position="19"/>
        <end position="303"/>
    </location>
</feature>
<dbReference type="Pfam" id="PF07675">
    <property type="entry name" value="Cleaved_Adhesin"/>
    <property type="match status" value="2"/>
</dbReference>
<dbReference type="InterPro" id="IPR026444">
    <property type="entry name" value="Secre_tail"/>
</dbReference>
<feature type="domain" description="Cleaved adhesin" evidence="3">
    <location>
        <begin position="96"/>
        <end position="217"/>
    </location>
</feature>
<evidence type="ECO:0000256" key="2">
    <source>
        <dbReference type="SAM" id="SignalP"/>
    </source>
</evidence>
<keyword evidence="1 2" id="KW-0732">Signal</keyword>
<feature type="domain" description="Cleaved adhesin" evidence="3">
    <location>
        <begin position="43"/>
        <end position="75"/>
    </location>
</feature>
<organism evidence="5 6">
    <name type="scientific">Aureitalea marina</name>
    <dbReference type="NCBI Taxonomy" id="930804"/>
    <lineage>
        <taxon>Bacteria</taxon>
        <taxon>Pseudomonadati</taxon>
        <taxon>Bacteroidota</taxon>
        <taxon>Flavobacteriia</taxon>
        <taxon>Flavobacteriales</taxon>
        <taxon>Flavobacteriaceae</taxon>
        <taxon>Aureitalea</taxon>
    </lineage>
</organism>